<evidence type="ECO:0000313" key="17">
    <source>
        <dbReference type="EMBL" id="KDQ57258.1"/>
    </source>
</evidence>
<keyword evidence="10" id="KW-0460">Magnesium</keyword>
<evidence type="ECO:0000256" key="7">
    <source>
        <dbReference type="ARBA" id="ARBA00022516"/>
    </source>
</evidence>
<dbReference type="PROSITE" id="PS00444">
    <property type="entry name" value="POLYPRENYL_SYNTHASE_2"/>
    <property type="match status" value="1"/>
</dbReference>
<dbReference type="InterPro" id="IPR008949">
    <property type="entry name" value="Isoprenoid_synthase_dom_sf"/>
</dbReference>
<dbReference type="CDD" id="cd00685">
    <property type="entry name" value="Trans_IPPS_HT"/>
    <property type="match status" value="1"/>
</dbReference>
<dbReference type="PROSITE" id="PS00723">
    <property type="entry name" value="POLYPRENYL_SYNTHASE_1"/>
    <property type="match status" value="1"/>
</dbReference>
<dbReference type="InterPro" id="IPR000092">
    <property type="entry name" value="Polyprenyl_synt"/>
</dbReference>
<proteinExistence type="inferred from homology"/>
<evidence type="ECO:0000256" key="3">
    <source>
        <dbReference type="ARBA" id="ARBA00005035"/>
    </source>
</evidence>
<keyword evidence="7" id="KW-0444">Lipid biosynthesis</keyword>
<evidence type="ECO:0000256" key="16">
    <source>
        <dbReference type="RuleBase" id="RU004466"/>
    </source>
</evidence>
<comment type="cofactor">
    <cofactor evidence="1">
        <name>Mg(2+)</name>
        <dbReference type="ChEBI" id="CHEBI:18420"/>
    </cofactor>
</comment>
<comment type="pathway">
    <text evidence="2">Isoprenoid biosynthesis; geranyl diphosphate biosynthesis; geranyl diphosphate from dimethylallyl diphosphate and isopentenyl diphosphate: step 1/1.</text>
</comment>
<dbReference type="InterPro" id="IPR033749">
    <property type="entry name" value="Polyprenyl_synt_CS"/>
</dbReference>
<evidence type="ECO:0000256" key="10">
    <source>
        <dbReference type="ARBA" id="ARBA00022842"/>
    </source>
</evidence>
<dbReference type="GO" id="GO:0004161">
    <property type="term" value="F:dimethylallyltranstransferase activity"/>
    <property type="evidence" value="ECO:0007669"/>
    <property type="project" value="UniProtKB-EC"/>
</dbReference>
<sequence>MSSGSSSVVCWKPTNGQNSREKFESVFRVLHDELIAHFASKGMPKDAIEWYSRNLNYNVPGGKLNRGLSVVDSVEILKGRSLSNDEYFKAALLGWLVELLQSSFLVSDDMMDQTMTRRGQPCWYRVDGVNLLAINDSFMLEGAIYYLLKAHFRTESYYVDLVDLFHETTYLTDMGQLLDLITAPEDVVNLSKFSLEKHRLIVIYKTAYYSFYLPVAAAMYMCGIPTFDSTAMCGGTTPDPYKLALDILIPLGEYFQIQDDFLDYAGTPEQIGKIGTDIIANKCSWCINTALAIASPAQRKILDDNYGQKDVAKERAVKQVFEELDMREKYKIYEEGAYQRIMGLIDTISEHQESGDVPGLKREVFKSFLDKIYKRSK</sequence>
<evidence type="ECO:0000256" key="5">
    <source>
        <dbReference type="ARBA" id="ARBA00012439"/>
    </source>
</evidence>
<dbReference type="InterPro" id="IPR039702">
    <property type="entry name" value="FPS1-like"/>
</dbReference>
<evidence type="ECO:0000256" key="4">
    <source>
        <dbReference type="ARBA" id="ARBA00006706"/>
    </source>
</evidence>
<dbReference type="EMBL" id="KL197720">
    <property type="protein sequence ID" value="KDQ57258.1"/>
    <property type="molecule type" value="Genomic_DNA"/>
</dbReference>
<evidence type="ECO:0000256" key="6">
    <source>
        <dbReference type="ARBA" id="ARBA00012833"/>
    </source>
</evidence>
<dbReference type="GO" id="GO:0005737">
    <property type="term" value="C:cytoplasm"/>
    <property type="evidence" value="ECO:0007669"/>
    <property type="project" value="TreeGrafter"/>
</dbReference>
<keyword evidence="18" id="KW-1185">Reference proteome</keyword>
<evidence type="ECO:0000256" key="13">
    <source>
        <dbReference type="ARBA" id="ARBA00032424"/>
    </source>
</evidence>
<dbReference type="PANTHER" id="PTHR11525">
    <property type="entry name" value="FARNESYL-PYROPHOSPHATE SYNTHETASE"/>
    <property type="match status" value="1"/>
</dbReference>
<dbReference type="InParanoid" id="A0A067PR16"/>
<organism evidence="17 18">
    <name type="scientific">Jaapia argillacea MUCL 33604</name>
    <dbReference type="NCBI Taxonomy" id="933084"/>
    <lineage>
        <taxon>Eukaryota</taxon>
        <taxon>Fungi</taxon>
        <taxon>Dikarya</taxon>
        <taxon>Basidiomycota</taxon>
        <taxon>Agaricomycotina</taxon>
        <taxon>Agaricomycetes</taxon>
        <taxon>Agaricomycetidae</taxon>
        <taxon>Jaapiales</taxon>
        <taxon>Jaapiaceae</taxon>
        <taxon>Jaapia</taxon>
    </lineage>
</organism>
<name>A0A067PR16_9AGAM</name>
<dbReference type="GO" id="GO:0045337">
    <property type="term" value="P:farnesyl diphosphate biosynthetic process"/>
    <property type="evidence" value="ECO:0007669"/>
    <property type="project" value="TreeGrafter"/>
</dbReference>
<evidence type="ECO:0000256" key="12">
    <source>
        <dbReference type="ARBA" id="ARBA00032380"/>
    </source>
</evidence>
<comment type="pathway">
    <text evidence="3">Isoprenoid biosynthesis; farnesyl diphosphate biosynthesis; farnesyl diphosphate from geranyl diphosphate and isopentenyl diphosphate: step 1/1.</text>
</comment>
<dbReference type="Pfam" id="PF00348">
    <property type="entry name" value="polyprenyl_synt"/>
    <property type="match status" value="1"/>
</dbReference>
<dbReference type="EC" id="2.5.1.1" evidence="6"/>
<evidence type="ECO:0000256" key="9">
    <source>
        <dbReference type="ARBA" id="ARBA00022723"/>
    </source>
</evidence>
<dbReference type="OrthoDB" id="10257492at2759"/>
<dbReference type="AlphaFoldDB" id="A0A067PR16"/>
<dbReference type="SFLD" id="SFLDS00005">
    <property type="entry name" value="Isoprenoid_Synthase_Type_I"/>
    <property type="match status" value="1"/>
</dbReference>
<evidence type="ECO:0000256" key="8">
    <source>
        <dbReference type="ARBA" id="ARBA00022679"/>
    </source>
</evidence>
<dbReference type="GO" id="GO:0046872">
    <property type="term" value="F:metal ion binding"/>
    <property type="evidence" value="ECO:0007669"/>
    <property type="project" value="UniProtKB-KW"/>
</dbReference>
<keyword evidence="9" id="KW-0479">Metal-binding</keyword>
<evidence type="ECO:0000256" key="14">
    <source>
        <dbReference type="ARBA" id="ARBA00032448"/>
    </source>
</evidence>
<dbReference type="STRING" id="933084.A0A067PR16"/>
<protein>
    <recommendedName>
        <fullName evidence="15">(2E,6E)-farnesyl diphosphate synthase</fullName>
        <ecNumber evidence="6">2.5.1.1</ecNumber>
        <ecNumber evidence="5">2.5.1.10</ecNumber>
    </recommendedName>
    <alternativeName>
        <fullName evidence="14">Dimethylallyltranstransferase</fullName>
    </alternativeName>
    <alternativeName>
        <fullName evidence="13">Farnesyl diphosphate synthase</fullName>
    </alternativeName>
    <alternativeName>
        <fullName evidence="12">Geranyltranstransferase</fullName>
    </alternativeName>
</protein>
<reference evidence="18" key="1">
    <citation type="journal article" date="2014" name="Proc. Natl. Acad. Sci. U.S.A.">
        <title>Extensive sampling of basidiomycete genomes demonstrates inadequacy of the white-rot/brown-rot paradigm for wood decay fungi.</title>
        <authorList>
            <person name="Riley R."/>
            <person name="Salamov A.A."/>
            <person name="Brown D.W."/>
            <person name="Nagy L.G."/>
            <person name="Floudas D."/>
            <person name="Held B.W."/>
            <person name="Levasseur A."/>
            <person name="Lombard V."/>
            <person name="Morin E."/>
            <person name="Otillar R."/>
            <person name="Lindquist E.A."/>
            <person name="Sun H."/>
            <person name="LaButti K.M."/>
            <person name="Schmutz J."/>
            <person name="Jabbour D."/>
            <person name="Luo H."/>
            <person name="Baker S.E."/>
            <person name="Pisabarro A.G."/>
            <person name="Walton J.D."/>
            <person name="Blanchette R.A."/>
            <person name="Henrissat B."/>
            <person name="Martin F."/>
            <person name="Cullen D."/>
            <person name="Hibbett D.S."/>
            <person name="Grigoriev I.V."/>
        </authorList>
    </citation>
    <scope>NUCLEOTIDE SEQUENCE [LARGE SCALE GENOMIC DNA]</scope>
    <source>
        <strain evidence="18">MUCL 33604</strain>
    </source>
</reference>
<evidence type="ECO:0000256" key="2">
    <source>
        <dbReference type="ARBA" id="ARBA00004932"/>
    </source>
</evidence>
<evidence type="ECO:0000313" key="18">
    <source>
        <dbReference type="Proteomes" id="UP000027265"/>
    </source>
</evidence>
<keyword evidence="8 16" id="KW-0808">Transferase</keyword>
<keyword evidence="11" id="KW-0443">Lipid metabolism</keyword>
<dbReference type="FunCoup" id="A0A067PR16">
    <property type="interactions" value="533"/>
</dbReference>
<dbReference type="GO" id="GO:0004337">
    <property type="term" value="F:(2E,6E)-farnesyl diphosphate synthase activity"/>
    <property type="evidence" value="ECO:0007669"/>
    <property type="project" value="UniProtKB-EC"/>
</dbReference>
<dbReference type="PANTHER" id="PTHR11525:SF0">
    <property type="entry name" value="FARNESYL PYROPHOSPHATE SYNTHASE"/>
    <property type="match status" value="1"/>
</dbReference>
<evidence type="ECO:0000256" key="11">
    <source>
        <dbReference type="ARBA" id="ARBA00023098"/>
    </source>
</evidence>
<comment type="similarity">
    <text evidence="4 16">Belongs to the FPP/GGPP synthase family.</text>
</comment>
<dbReference type="Proteomes" id="UP000027265">
    <property type="component" value="Unassembled WGS sequence"/>
</dbReference>
<dbReference type="HOGENOM" id="CLU_028376_1_0_1"/>
<dbReference type="Gene3D" id="1.10.600.10">
    <property type="entry name" value="Farnesyl Diphosphate Synthase"/>
    <property type="match status" value="1"/>
</dbReference>
<evidence type="ECO:0000256" key="15">
    <source>
        <dbReference type="ARBA" id="ARBA00032873"/>
    </source>
</evidence>
<evidence type="ECO:0000256" key="1">
    <source>
        <dbReference type="ARBA" id="ARBA00001946"/>
    </source>
</evidence>
<dbReference type="EC" id="2.5.1.10" evidence="5"/>
<gene>
    <name evidence="17" type="ORF">JAAARDRAFT_35886</name>
</gene>
<accession>A0A067PR16</accession>
<dbReference type="FunFam" id="1.10.600.10:FF:000006">
    <property type="entry name" value="Farnesyl pyrophosphate synthase"/>
    <property type="match status" value="1"/>
</dbReference>
<dbReference type="SUPFAM" id="SSF48576">
    <property type="entry name" value="Terpenoid synthases"/>
    <property type="match status" value="1"/>
</dbReference>